<dbReference type="STRING" id="57577.A0A2K3M1C0"/>
<dbReference type="Proteomes" id="UP000236291">
    <property type="component" value="Unassembled WGS sequence"/>
</dbReference>
<organism evidence="4 6">
    <name type="scientific">Trifolium pratense</name>
    <name type="common">Red clover</name>
    <dbReference type="NCBI Taxonomy" id="57577"/>
    <lineage>
        <taxon>Eukaryota</taxon>
        <taxon>Viridiplantae</taxon>
        <taxon>Streptophyta</taxon>
        <taxon>Embryophyta</taxon>
        <taxon>Tracheophyta</taxon>
        <taxon>Spermatophyta</taxon>
        <taxon>Magnoliopsida</taxon>
        <taxon>eudicotyledons</taxon>
        <taxon>Gunneridae</taxon>
        <taxon>Pentapetalae</taxon>
        <taxon>rosids</taxon>
        <taxon>fabids</taxon>
        <taxon>Fabales</taxon>
        <taxon>Fabaceae</taxon>
        <taxon>Papilionoideae</taxon>
        <taxon>50 kb inversion clade</taxon>
        <taxon>NPAAA clade</taxon>
        <taxon>Hologalegina</taxon>
        <taxon>IRL clade</taxon>
        <taxon>Trifolieae</taxon>
        <taxon>Trifolium</taxon>
    </lineage>
</organism>
<evidence type="ECO:0000313" key="3">
    <source>
        <dbReference type="EMBL" id="PNX65146.1"/>
    </source>
</evidence>
<keyword evidence="1" id="KW-0812">Transmembrane</keyword>
<evidence type="ECO:0000256" key="1">
    <source>
        <dbReference type="SAM" id="Phobius"/>
    </source>
</evidence>
<dbReference type="AlphaFoldDB" id="A0A2K3M1C0"/>
<comment type="caution">
    <text evidence="4">The sequence shown here is derived from an EMBL/GenBank/DDBJ whole genome shotgun (WGS) entry which is preliminary data.</text>
</comment>
<name>A0A2K3M1C0_TRIPR</name>
<reference evidence="4 6" key="2">
    <citation type="journal article" date="2017" name="Front. Plant Sci.">
        <title>Gene Classification and Mining of Molecular Markers Useful in Red Clover (Trifolium pratense) Breeding.</title>
        <authorList>
            <person name="Istvanek J."/>
            <person name="Dluhosova J."/>
            <person name="Dluhos P."/>
            <person name="Patkova L."/>
            <person name="Nedelnik J."/>
            <person name="Repkova J."/>
        </authorList>
    </citation>
    <scope>NUCLEOTIDE SEQUENCE [LARGE SCALE GENOMIC DNA]</scope>
    <source>
        <strain evidence="6">cv. Tatra</strain>
        <tissue evidence="4">Young leaves</tissue>
    </source>
</reference>
<evidence type="ECO:0008006" key="7">
    <source>
        <dbReference type="Google" id="ProtNLM"/>
    </source>
</evidence>
<gene>
    <name evidence="4" type="ORF">L195_g040649</name>
    <name evidence="5" type="ORF">L195_g040790</name>
    <name evidence="3" type="ORF">L195_g054394</name>
</gene>
<feature type="chain" id="PRO_5015082878" description="Transmembrane protein" evidence="2">
    <location>
        <begin position="22"/>
        <end position="137"/>
    </location>
</feature>
<dbReference type="EMBL" id="ASHM01047072">
    <property type="protein sequence ID" value="PNX84727.1"/>
    <property type="molecule type" value="Genomic_DNA"/>
</dbReference>
<protein>
    <recommendedName>
        <fullName evidence="7">Transmembrane protein</fullName>
    </recommendedName>
</protein>
<dbReference type="EMBL" id="ASHM01094930">
    <property type="protein sequence ID" value="PNX65146.1"/>
    <property type="molecule type" value="Genomic_DNA"/>
</dbReference>
<dbReference type="PANTHER" id="PTHR35718:SF3">
    <property type="entry name" value="PROTEIN, PUTATIVE-RELATED"/>
    <property type="match status" value="1"/>
</dbReference>
<keyword evidence="2" id="KW-0732">Signal</keyword>
<feature type="signal peptide" evidence="2">
    <location>
        <begin position="1"/>
        <end position="21"/>
    </location>
</feature>
<keyword evidence="1" id="KW-0472">Membrane</keyword>
<feature type="transmembrane region" description="Helical" evidence="1">
    <location>
        <begin position="93"/>
        <end position="118"/>
    </location>
</feature>
<dbReference type="OrthoDB" id="1929763at2759"/>
<dbReference type="EMBL" id="ASHM01046704">
    <property type="protein sequence ID" value="PNX84587.1"/>
    <property type="molecule type" value="Genomic_DNA"/>
</dbReference>
<keyword evidence="1" id="KW-1133">Transmembrane helix</keyword>
<dbReference type="Gramene" id="Tp57577_TGAC_v2_mRNA16081">
    <property type="protein sequence ID" value="Tp57577_TGAC_v2_mRNA16081"/>
    <property type="gene ID" value="Tp57577_TGAC_v2_gene15560"/>
</dbReference>
<evidence type="ECO:0000313" key="6">
    <source>
        <dbReference type="Proteomes" id="UP000236291"/>
    </source>
</evidence>
<evidence type="ECO:0000256" key="2">
    <source>
        <dbReference type="SAM" id="SignalP"/>
    </source>
</evidence>
<accession>A0A2K3M1C0</accession>
<reference evidence="4 6" key="1">
    <citation type="journal article" date="2014" name="Am. J. Bot.">
        <title>Genome assembly and annotation for red clover (Trifolium pratense; Fabaceae).</title>
        <authorList>
            <person name="Istvanek J."/>
            <person name="Jaros M."/>
            <person name="Krenek A."/>
            <person name="Repkova J."/>
        </authorList>
    </citation>
    <scope>NUCLEOTIDE SEQUENCE [LARGE SCALE GENOMIC DNA]</scope>
    <source>
        <strain evidence="6">cv. Tatra</strain>
        <tissue evidence="4">Young leaves</tissue>
    </source>
</reference>
<evidence type="ECO:0000313" key="5">
    <source>
        <dbReference type="EMBL" id="PNX84727.1"/>
    </source>
</evidence>
<proteinExistence type="predicted"/>
<dbReference type="PANTHER" id="PTHR35718">
    <property type="entry name" value="EXPRESSED PROTEIN"/>
    <property type="match status" value="1"/>
</dbReference>
<sequence>MNPSNLSFLFLLSLTLLSTSTSQERAPHGLIYENPIAFPPSAYLFFHPNAKTPETKNSCITSKCSPLPMAAKVETNQKYENNEASLKGGKKQIGVGAVAGIIIVVTFVVVLAIGVYYVKVTRQSNMSRTINNVQSHA</sequence>
<evidence type="ECO:0000313" key="4">
    <source>
        <dbReference type="EMBL" id="PNX84587.1"/>
    </source>
</evidence>